<keyword evidence="3" id="KW-1185">Reference proteome</keyword>
<name>A0A432V0R0_9HYPH</name>
<feature type="chain" id="PRO_5019353061" evidence="1">
    <location>
        <begin position="28"/>
        <end position="413"/>
    </location>
</feature>
<dbReference type="PANTHER" id="PTHR36513">
    <property type="entry name" value="ABC TRANSMEMBRANE TYPE-1 DOMAIN-CONTAINING PROTEIN"/>
    <property type="match status" value="1"/>
</dbReference>
<dbReference type="PANTHER" id="PTHR36513:SF1">
    <property type="entry name" value="TRANSMEMBRANE PROTEIN"/>
    <property type="match status" value="1"/>
</dbReference>
<dbReference type="AlphaFoldDB" id="A0A432V0R0"/>
<gene>
    <name evidence="2" type="ORF">EET67_21325</name>
</gene>
<dbReference type="OrthoDB" id="9797755at2"/>
<dbReference type="SUPFAM" id="SSF53474">
    <property type="entry name" value="alpha/beta-Hydrolases"/>
    <property type="match status" value="1"/>
</dbReference>
<dbReference type="InterPro" id="IPR014586">
    <property type="entry name" value="UCP033909"/>
</dbReference>
<evidence type="ECO:0000313" key="2">
    <source>
        <dbReference type="EMBL" id="RUM95751.1"/>
    </source>
</evidence>
<evidence type="ECO:0000256" key="1">
    <source>
        <dbReference type="SAM" id="SignalP"/>
    </source>
</evidence>
<keyword evidence="1" id="KW-0732">Signal</keyword>
<dbReference type="Pfam" id="PF05990">
    <property type="entry name" value="DUF900"/>
    <property type="match status" value="1"/>
</dbReference>
<sequence length="413" mass="44156">MMSLIQGTKWFVLLGCLGLTACGSAPANVFQPVGEAAVPASASKVSMLVATSRQPSQDPGTLFTGERSPILSLTTIDISIPPDSARESGTVQWPTKVPPNPEKEFAVIAVKRQTTDEARRWIRQGAARSGRVLVFVHGFNNRFADAVLRFAQIVHDSNADAVPILFTWPSRGSVFDYVYDKESANFSRVALERSLQVLASDRSVSDITVLAHSMGTWLTVEALRQMGIRNGRIPAKIKNVILASPDLDVNVFARQWAEMGDSHPRFTIFVSQDDKALAMSKLISGGVKRVGAINPAEEPYRSALEQAGITVIDLSNLRTGDRLSHAKFAESPEIVHLIGERLVAGQALTSTDVNLGEGISAVLLGTANTVGSIAATTVSAPVNVLQPRPQPARPAAVGEILQNQAEAKVPPGG</sequence>
<accession>A0A432V0R0</accession>
<proteinExistence type="predicted"/>
<feature type="signal peptide" evidence="1">
    <location>
        <begin position="1"/>
        <end position="27"/>
    </location>
</feature>
<evidence type="ECO:0000313" key="3">
    <source>
        <dbReference type="Proteomes" id="UP000281647"/>
    </source>
</evidence>
<dbReference type="RefSeq" id="WP_128628368.1">
    <property type="nucleotide sequence ID" value="NZ_RKST01000031.1"/>
</dbReference>
<reference evidence="2 3" key="1">
    <citation type="submission" date="2018-11" db="EMBL/GenBank/DDBJ databases">
        <title>Pseudaminobacter arsenicus sp. nov., an arsenic-resistant bacterium isolated from arsenic-rich aquifers.</title>
        <authorList>
            <person name="Mu Y."/>
        </authorList>
    </citation>
    <scope>NUCLEOTIDE SEQUENCE [LARGE SCALE GENOMIC DNA]</scope>
    <source>
        <strain evidence="2 3">CB3</strain>
    </source>
</reference>
<dbReference type="PIRSF" id="PIRSF033909">
    <property type="entry name" value="UCP033909"/>
    <property type="match status" value="1"/>
</dbReference>
<organism evidence="2 3">
    <name type="scientific">Borborobacter arsenicus</name>
    <dbReference type="NCBI Taxonomy" id="1851146"/>
    <lineage>
        <taxon>Bacteria</taxon>
        <taxon>Pseudomonadati</taxon>
        <taxon>Pseudomonadota</taxon>
        <taxon>Alphaproteobacteria</taxon>
        <taxon>Hyphomicrobiales</taxon>
        <taxon>Phyllobacteriaceae</taxon>
        <taxon>Borborobacter</taxon>
    </lineage>
</organism>
<dbReference type="InterPro" id="IPR029058">
    <property type="entry name" value="AB_hydrolase_fold"/>
</dbReference>
<dbReference type="Proteomes" id="UP000281647">
    <property type="component" value="Unassembled WGS sequence"/>
</dbReference>
<protein>
    <submittedName>
        <fullName evidence="2">Alpha/beta fold hydrolase</fullName>
    </submittedName>
</protein>
<dbReference type="EMBL" id="RKST01000031">
    <property type="protein sequence ID" value="RUM95751.1"/>
    <property type="molecule type" value="Genomic_DNA"/>
</dbReference>
<keyword evidence="2" id="KW-0378">Hydrolase</keyword>
<comment type="caution">
    <text evidence="2">The sequence shown here is derived from an EMBL/GenBank/DDBJ whole genome shotgun (WGS) entry which is preliminary data.</text>
</comment>
<dbReference type="Gene3D" id="3.40.50.1820">
    <property type="entry name" value="alpha/beta hydrolase"/>
    <property type="match status" value="1"/>
</dbReference>
<dbReference type="InterPro" id="IPR010297">
    <property type="entry name" value="DUF900_hydrolase"/>
</dbReference>
<dbReference type="GO" id="GO:0016787">
    <property type="term" value="F:hydrolase activity"/>
    <property type="evidence" value="ECO:0007669"/>
    <property type="project" value="UniProtKB-KW"/>
</dbReference>